<reference evidence="1 2" key="1">
    <citation type="journal article" date="2014" name="ISME J.">
        <title>Candidatus Competibacter-lineage genomes retrieved from metagenomes reveal functional metabolic diversity.</title>
        <authorList>
            <person name="McIlroy S.J."/>
            <person name="Albertsen M."/>
            <person name="Andresen E.K."/>
            <person name="Saunders A.M."/>
            <person name="Kristiansen R."/>
            <person name="Stokholm-Bjerregaard M."/>
            <person name="Nielsen K.L."/>
            <person name="Nielsen P.H."/>
        </authorList>
    </citation>
    <scope>NUCLEOTIDE SEQUENCE [LARGE SCALE GENOMIC DNA]</scope>
    <source>
        <strain evidence="1 2">Run_B_J11</strain>
    </source>
</reference>
<name>A0A7U7G8V6_9GAMM</name>
<organism evidence="1 2">
    <name type="scientific">Candidatus Contendobacter odensis Run_B_J11</name>
    <dbReference type="NCBI Taxonomy" id="1400861"/>
    <lineage>
        <taxon>Bacteria</taxon>
        <taxon>Pseudomonadati</taxon>
        <taxon>Pseudomonadota</taxon>
        <taxon>Gammaproteobacteria</taxon>
        <taxon>Candidatus Competibacteraceae</taxon>
        <taxon>Candidatus Contendibacter</taxon>
    </lineage>
</organism>
<keyword evidence="2" id="KW-1185">Reference proteome</keyword>
<dbReference type="EMBL" id="CBTK010000035">
    <property type="protein sequence ID" value="CDH43724.1"/>
    <property type="molecule type" value="Genomic_DNA"/>
</dbReference>
<dbReference type="AlphaFoldDB" id="A0A7U7G8V6"/>
<sequence length="57" mass="6715">MHDLELIPILHERQAERFRDGLPPSSSPLESLMRRFFLSPTPGWLHKGFRLGMEWTP</sequence>
<proteinExistence type="predicted"/>
<evidence type="ECO:0000313" key="1">
    <source>
        <dbReference type="EMBL" id="CDH43724.1"/>
    </source>
</evidence>
<comment type="caution">
    <text evidence="1">The sequence shown here is derived from an EMBL/GenBank/DDBJ whole genome shotgun (WGS) entry which is preliminary data.</text>
</comment>
<accession>A0A7U7G8V6</accession>
<evidence type="ECO:0000313" key="2">
    <source>
        <dbReference type="Proteomes" id="UP000019184"/>
    </source>
</evidence>
<protein>
    <submittedName>
        <fullName evidence="1">Uncharacterized protein</fullName>
    </submittedName>
</protein>
<dbReference type="Proteomes" id="UP000019184">
    <property type="component" value="Unassembled WGS sequence"/>
</dbReference>
<gene>
    <name evidence="1" type="ORF">BN874_130049</name>
</gene>